<feature type="transmembrane region" description="Helical" evidence="1">
    <location>
        <begin position="392"/>
        <end position="411"/>
    </location>
</feature>
<feature type="transmembrane region" description="Helical" evidence="1">
    <location>
        <begin position="233"/>
        <end position="255"/>
    </location>
</feature>
<accession>A0A1D3RVC5</accession>
<dbReference type="AlphaFoldDB" id="A0A1D3RVC5"/>
<evidence type="ECO:0000313" key="2">
    <source>
        <dbReference type="EMBL" id="SCN60053.1"/>
    </source>
</evidence>
<keyword evidence="1" id="KW-0812">Transmembrane</keyword>
<dbReference type="SUPFAM" id="SSF103473">
    <property type="entry name" value="MFS general substrate transporter"/>
    <property type="match status" value="1"/>
</dbReference>
<evidence type="ECO:0000256" key="1">
    <source>
        <dbReference type="SAM" id="Phobius"/>
    </source>
</evidence>
<sequence length="420" mass="49218">MKKWIENQKWHINIILMFIHHFFDRINYSMRNTFLHDHYIFLKFKKNKIIGLLSIINSSVCLVISPLLGYYCDKHKKNRIRVLQFISVSYLLVNIIHYMFIRTNNLNLIILVTAISKTLQESSHVITESIFIESIEKGKKSIIFTYQKLISTVATTLGPFFCLILFYWYSDKWNITNIFIIFQFSILTILPQTIISFLWTNNTVTTSPKPEEISLLAKKKEKPNLLWLKSNHVPYIVFVSHIITLAGAGMTFKYFSLFLNSEYKVSPILMCVLNIVIPILLTFFTYLAQKLSKSLGRAQVSLFFTTIGFMLLCSLLYIKNYQDVLKVHVFRSVFQNCTNSIDKSILYDFIDTNRHTGRWMGIQSLYYLVWSISAYFGGWLSDISSYRNTFKITTYFYLLSLIIYSPLLWLVPVKETAQNS</sequence>
<dbReference type="EMBL" id="LT608203">
    <property type="protein sequence ID" value="SCN60053.1"/>
    <property type="molecule type" value="Genomic_DNA"/>
</dbReference>
<dbReference type="Gene3D" id="1.20.1250.20">
    <property type="entry name" value="MFS general substrate transporter like domains"/>
    <property type="match status" value="2"/>
</dbReference>
<dbReference type="Pfam" id="PF07690">
    <property type="entry name" value="MFS_1"/>
    <property type="match status" value="1"/>
</dbReference>
<keyword evidence="1" id="KW-1133">Transmembrane helix</keyword>
<proteinExistence type="predicted"/>
<dbReference type="Proteomes" id="UP000195879">
    <property type="component" value="Chromosome 9"/>
</dbReference>
<gene>
    <name evidence="2" type="ORF">PCHDK_000185700</name>
</gene>
<feature type="transmembrane region" description="Helical" evidence="1">
    <location>
        <begin position="82"/>
        <end position="101"/>
    </location>
</feature>
<dbReference type="PANTHER" id="PTHR23525:SF1">
    <property type="entry name" value="NODULIN-LIKE DOMAIN-CONTAINING PROTEIN"/>
    <property type="match status" value="1"/>
</dbReference>
<dbReference type="PANTHER" id="PTHR23525">
    <property type="entry name" value="TRANSPORTER, PUTATIVE-RELATED"/>
    <property type="match status" value="1"/>
</dbReference>
<feature type="transmembrane region" description="Helical" evidence="1">
    <location>
        <begin position="149"/>
        <end position="169"/>
    </location>
</feature>
<dbReference type="InterPro" id="IPR011701">
    <property type="entry name" value="MFS"/>
</dbReference>
<protein>
    <submittedName>
        <fullName evidence="2">Metabolite/drug transporter, putative</fullName>
    </submittedName>
</protein>
<dbReference type="OrthoDB" id="541403at2759"/>
<feature type="transmembrane region" description="Helical" evidence="1">
    <location>
        <begin position="364"/>
        <end position="380"/>
    </location>
</feature>
<keyword evidence="1" id="KW-0472">Membrane</keyword>
<dbReference type="GO" id="GO:0022857">
    <property type="term" value="F:transmembrane transporter activity"/>
    <property type="evidence" value="ECO:0007669"/>
    <property type="project" value="InterPro"/>
</dbReference>
<name>A0A1D3RVC5_PLACE</name>
<dbReference type="InterPro" id="IPR036259">
    <property type="entry name" value="MFS_trans_sf"/>
</dbReference>
<evidence type="ECO:0000313" key="3">
    <source>
        <dbReference type="Proteomes" id="UP000195879"/>
    </source>
</evidence>
<feature type="transmembrane region" description="Helical" evidence="1">
    <location>
        <begin position="178"/>
        <end position="199"/>
    </location>
</feature>
<feature type="transmembrane region" description="Helical" evidence="1">
    <location>
        <begin position="49"/>
        <end position="70"/>
    </location>
</feature>
<reference evidence="2 3" key="1">
    <citation type="submission" date="2016-08" db="EMBL/GenBank/DDBJ databases">
        <authorList>
            <consortium name="Pathogen Informatics"/>
        </authorList>
    </citation>
    <scope>NUCLEOTIDE SEQUENCE [LARGE SCALE GENOMIC DNA]</scope>
    <source>
        <strain evidence="2 3">DK</strain>
    </source>
</reference>
<organism evidence="2 3">
    <name type="scientific">Plasmodium chabaudi adami</name>
    <dbReference type="NCBI Taxonomy" id="5826"/>
    <lineage>
        <taxon>Eukaryota</taxon>
        <taxon>Sar</taxon>
        <taxon>Alveolata</taxon>
        <taxon>Apicomplexa</taxon>
        <taxon>Aconoidasida</taxon>
        <taxon>Haemosporida</taxon>
        <taxon>Plasmodiidae</taxon>
        <taxon>Plasmodium</taxon>
        <taxon>Plasmodium (Vinckeia)</taxon>
    </lineage>
</organism>
<feature type="transmembrane region" description="Helical" evidence="1">
    <location>
        <begin position="300"/>
        <end position="318"/>
    </location>
</feature>
<feature type="transmembrane region" description="Helical" evidence="1">
    <location>
        <begin position="267"/>
        <end position="288"/>
    </location>
</feature>